<feature type="transmembrane region" description="Helical" evidence="14">
    <location>
        <begin position="167"/>
        <end position="189"/>
    </location>
</feature>
<name>A0A0S7C5B5_9BACT</name>
<feature type="transmembrane region" description="Helical" evidence="14">
    <location>
        <begin position="364"/>
        <end position="382"/>
    </location>
</feature>
<feature type="transmembrane region" description="Helical" evidence="14">
    <location>
        <begin position="53"/>
        <end position="80"/>
    </location>
</feature>
<evidence type="ECO:0000313" key="16">
    <source>
        <dbReference type="Proteomes" id="UP000053091"/>
    </source>
</evidence>
<evidence type="ECO:0000256" key="5">
    <source>
        <dbReference type="ARBA" id="ARBA00022692"/>
    </source>
</evidence>
<keyword evidence="9" id="KW-0406">Ion transport</keyword>
<dbReference type="PROSITE" id="PS50283">
    <property type="entry name" value="NA_SOLUT_SYMP_3"/>
    <property type="match status" value="1"/>
</dbReference>
<feature type="transmembrane region" description="Helical" evidence="14">
    <location>
        <begin position="426"/>
        <end position="449"/>
    </location>
</feature>
<feature type="transmembrane region" description="Helical" evidence="14">
    <location>
        <begin position="301"/>
        <end position="327"/>
    </location>
</feature>
<evidence type="ECO:0000256" key="10">
    <source>
        <dbReference type="ARBA" id="ARBA00023136"/>
    </source>
</evidence>
<dbReference type="STRING" id="1678841.TBC1_12256"/>
<protein>
    <submittedName>
        <fullName evidence="15">Na+/panthothenate symporter</fullName>
    </submittedName>
</protein>
<keyword evidence="6" id="KW-0769">Symport</keyword>
<evidence type="ECO:0000256" key="12">
    <source>
        <dbReference type="ARBA" id="ARBA00033708"/>
    </source>
</evidence>
<keyword evidence="7 14" id="KW-1133">Transmembrane helix</keyword>
<keyword evidence="11" id="KW-0739">Sodium transport</keyword>
<proteinExistence type="inferred from homology"/>
<organism evidence="15">
    <name type="scientific">Lentimicrobium saccharophilum</name>
    <dbReference type="NCBI Taxonomy" id="1678841"/>
    <lineage>
        <taxon>Bacteria</taxon>
        <taxon>Pseudomonadati</taxon>
        <taxon>Bacteroidota</taxon>
        <taxon>Bacteroidia</taxon>
        <taxon>Bacteroidales</taxon>
        <taxon>Lentimicrobiaceae</taxon>
        <taxon>Lentimicrobium</taxon>
    </lineage>
</organism>
<dbReference type="PANTHER" id="PTHR48086:SF3">
    <property type="entry name" value="SODIUM_PROLINE SYMPORTER"/>
    <property type="match status" value="1"/>
</dbReference>
<dbReference type="GO" id="GO:0006814">
    <property type="term" value="P:sodium ion transport"/>
    <property type="evidence" value="ECO:0007669"/>
    <property type="project" value="UniProtKB-KW"/>
</dbReference>
<evidence type="ECO:0000256" key="1">
    <source>
        <dbReference type="ARBA" id="ARBA00004651"/>
    </source>
</evidence>
<feature type="transmembrane region" description="Helical" evidence="14">
    <location>
        <begin position="469"/>
        <end position="490"/>
    </location>
</feature>
<dbReference type="PANTHER" id="PTHR48086">
    <property type="entry name" value="SODIUM/PROLINE SYMPORTER-RELATED"/>
    <property type="match status" value="1"/>
</dbReference>
<dbReference type="PATRIC" id="fig|1678841.3.peg.2940"/>
<feature type="transmembrane region" description="Helical" evidence="14">
    <location>
        <begin position="21"/>
        <end position="41"/>
    </location>
</feature>
<feature type="transmembrane region" description="Helical" evidence="14">
    <location>
        <begin position="143"/>
        <end position="160"/>
    </location>
</feature>
<evidence type="ECO:0000256" key="2">
    <source>
        <dbReference type="ARBA" id="ARBA00006434"/>
    </source>
</evidence>
<feature type="transmembrane region" description="Helical" evidence="14">
    <location>
        <begin position="260"/>
        <end position="281"/>
    </location>
</feature>
<evidence type="ECO:0000256" key="7">
    <source>
        <dbReference type="ARBA" id="ARBA00022989"/>
    </source>
</evidence>
<dbReference type="InterPro" id="IPR050277">
    <property type="entry name" value="Sodium:Solute_Symporter"/>
</dbReference>
<comment type="similarity">
    <text evidence="2 13">Belongs to the sodium:solute symporter (SSF) (TC 2.A.21) family.</text>
</comment>
<keyword evidence="10 14" id="KW-0472">Membrane</keyword>
<dbReference type="AlphaFoldDB" id="A0A0S7C5B5"/>
<dbReference type="Proteomes" id="UP000053091">
    <property type="component" value="Unassembled WGS sequence"/>
</dbReference>
<keyword evidence="4" id="KW-1003">Cell membrane</keyword>
<dbReference type="InterPro" id="IPR001734">
    <property type="entry name" value="Na/solute_symporter"/>
</dbReference>
<dbReference type="Pfam" id="PF00474">
    <property type="entry name" value="SSF"/>
    <property type="match status" value="1"/>
</dbReference>
<feature type="transmembrane region" description="Helical" evidence="14">
    <location>
        <begin position="109"/>
        <end position="131"/>
    </location>
</feature>
<keyword evidence="5 14" id="KW-0812">Transmembrane</keyword>
<evidence type="ECO:0000313" key="15">
    <source>
        <dbReference type="EMBL" id="GAP44448.1"/>
    </source>
</evidence>
<feature type="transmembrane region" description="Helical" evidence="14">
    <location>
        <begin position="220"/>
        <end position="240"/>
    </location>
</feature>
<reference evidence="15" key="1">
    <citation type="journal article" date="2015" name="Genome Announc.">
        <title>Draft Genome Sequence of Bacteroidales Strain TBC1, a Novel Isolate from a Methanogenic Wastewater Treatment System.</title>
        <authorList>
            <person name="Tourlousse D.M."/>
            <person name="Matsuura N."/>
            <person name="Sun L."/>
            <person name="Toyonaga M."/>
            <person name="Kuroda K."/>
            <person name="Ohashi A."/>
            <person name="Cruz R."/>
            <person name="Yamaguchi T."/>
            <person name="Sekiguchi Y."/>
        </authorList>
    </citation>
    <scope>NUCLEOTIDE SEQUENCE [LARGE SCALE GENOMIC DNA]</scope>
    <source>
        <strain evidence="15">TBC1</strain>
    </source>
</reference>
<evidence type="ECO:0000256" key="13">
    <source>
        <dbReference type="RuleBase" id="RU362091"/>
    </source>
</evidence>
<dbReference type="OrthoDB" id="1400010at2"/>
<accession>A0A0S7C5B5</accession>
<keyword evidence="8" id="KW-0915">Sodium</keyword>
<comment type="subcellular location">
    <subcellularLocation>
        <location evidence="1">Cell membrane</location>
        <topology evidence="1">Multi-pass membrane protein</topology>
    </subcellularLocation>
</comment>
<dbReference type="GO" id="GO:0015293">
    <property type="term" value="F:symporter activity"/>
    <property type="evidence" value="ECO:0007669"/>
    <property type="project" value="UniProtKB-KW"/>
</dbReference>
<evidence type="ECO:0000256" key="6">
    <source>
        <dbReference type="ARBA" id="ARBA00022847"/>
    </source>
</evidence>
<evidence type="ECO:0000256" key="9">
    <source>
        <dbReference type="ARBA" id="ARBA00023065"/>
    </source>
</evidence>
<evidence type="ECO:0000256" key="11">
    <source>
        <dbReference type="ARBA" id="ARBA00023201"/>
    </source>
</evidence>
<dbReference type="GO" id="GO:0005886">
    <property type="term" value="C:plasma membrane"/>
    <property type="evidence" value="ECO:0007669"/>
    <property type="project" value="UniProtKB-SubCell"/>
</dbReference>
<evidence type="ECO:0000256" key="4">
    <source>
        <dbReference type="ARBA" id="ARBA00022475"/>
    </source>
</evidence>
<keyword evidence="3" id="KW-0813">Transport</keyword>
<keyword evidence="16" id="KW-1185">Reference proteome</keyword>
<comment type="catalytic activity">
    <reaction evidence="12">
        <text>L-proline(in) + Na(+)(in) = L-proline(out) + Na(+)(out)</text>
        <dbReference type="Rhea" id="RHEA:28967"/>
        <dbReference type="ChEBI" id="CHEBI:29101"/>
        <dbReference type="ChEBI" id="CHEBI:60039"/>
    </reaction>
</comment>
<dbReference type="EMBL" id="DF968183">
    <property type="protein sequence ID" value="GAP44448.1"/>
    <property type="molecule type" value="Genomic_DNA"/>
</dbReference>
<evidence type="ECO:0000256" key="8">
    <source>
        <dbReference type="ARBA" id="ARBA00023053"/>
    </source>
</evidence>
<evidence type="ECO:0000256" key="14">
    <source>
        <dbReference type="SAM" id="Phobius"/>
    </source>
</evidence>
<evidence type="ECO:0000256" key="3">
    <source>
        <dbReference type="ARBA" id="ARBA00022448"/>
    </source>
</evidence>
<sequence>MGVILFFVIRGALKIKSISDYAVGNIMFSPAAVALSLAASMTSAATFVINPGFIANFGISGVISYGILLPLASMLSLAVLTKSFRKYGQSVKALTLAQWIGDRYKSRNYALFMGFLALLLLTFIVLIAVAITQVLSKALNADPVIVLVCITVFIFGYMMFGGANSMVYTNTIQAVIMLVVAVILLTSGYEHFSRGIGQMMQKLAAIDPVLVSPVNPGSPLFRDFFEIVFAQVVVGIAIVVQPHIITKSLLLKRESDVNKFLVIAIAAELLFFFVVVTGLYARLSFPDLTIGGLPLKNDGIIPAYVMHVFSNGTVAVVIGLVVVLGLLSAGISTLEGLIQSVSTTITSDIIKPLAGSRLRSDKSLISLNKIVIALMAVVTIWLSYSQITAPKLSVGIFAQNGVYAYFASAFVPVIFGIYHKKMKASVAFAGSLIAFGVHFAVYYFMPFLVTSYGMTFGFFTKYLEGPVRNPAIACASAVVISTLAVLIMLLSDKKSANTTKA</sequence>
<dbReference type="InterPro" id="IPR038377">
    <property type="entry name" value="Na/Glc_symporter_sf"/>
</dbReference>
<gene>
    <name evidence="15" type="ORF">TBC1_12256</name>
</gene>
<dbReference type="Gene3D" id="1.20.1730.10">
    <property type="entry name" value="Sodium/glucose cotransporter"/>
    <property type="match status" value="1"/>
</dbReference>
<feature type="transmembrane region" description="Helical" evidence="14">
    <location>
        <begin position="402"/>
        <end position="419"/>
    </location>
</feature>